<dbReference type="AlphaFoldDB" id="A0A7J7R802"/>
<protein>
    <submittedName>
        <fullName evidence="2">Uncharacterized protein</fullName>
    </submittedName>
</protein>
<feature type="compositionally biased region" description="Pro residues" evidence="1">
    <location>
        <begin position="259"/>
        <end position="273"/>
    </location>
</feature>
<gene>
    <name evidence="2" type="ORF">mPipKuh1_010833</name>
</gene>
<organism evidence="2 3">
    <name type="scientific">Pipistrellus kuhlii</name>
    <name type="common">Kuhl's pipistrelle</name>
    <dbReference type="NCBI Taxonomy" id="59472"/>
    <lineage>
        <taxon>Eukaryota</taxon>
        <taxon>Metazoa</taxon>
        <taxon>Chordata</taxon>
        <taxon>Craniata</taxon>
        <taxon>Vertebrata</taxon>
        <taxon>Euteleostomi</taxon>
        <taxon>Mammalia</taxon>
        <taxon>Eutheria</taxon>
        <taxon>Laurasiatheria</taxon>
        <taxon>Chiroptera</taxon>
        <taxon>Yangochiroptera</taxon>
        <taxon>Vespertilionidae</taxon>
        <taxon>Pipistrellus</taxon>
    </lineage>
</organism>
<proteinExistence type="predicted"/>
<feature type="region of interest" description="Disordered" evidence="1">
    <location>
        <begin position="134"/>
        <end position="164"/>
    </location>
</feature>
<feature type="compositionally biased region" description="Low complexity" evidence="1">
    <location>
        <begin position="28"/>
        <end position="49"/>
    </location>
</feature>
<evidence type="ECO:0000256" key="1">
    <source>
        <dbReference type="SAM" id="MobiDB-lite"/>
    </source>
</evidence>
<feature type="region of interest" description="Disordered" evidence="1">
    <location>
        <begin position="259"/>
        <end position="295"/>
    </location>
</feature>
<reference evidence="2 3" key="1">
    <citation type="journal article" date="2020" name="Nature">
        <title>Six reference-quality genomes reveal evolution of bat adaptations.</title>
        <authorList>
            <person name="Jebb D."/>
            <person name="Huang Z."/>
            <person name="Pippel M."/>
            <person name="Hughes G.M."/>
            <person name="Lavrichenko K."/>
            <person name="Devanna P."/>
            <person name="Winkler S."/>
            <person name="Jermiin L.S."/>
            <person name="Skirmuntt E.C."/>
            <person name="Katzourakis A."/>
            <person name="Burkitt-Gray L."/>
            <person name="Ray D.A."/>
            <person name="Sullivan K.A.M."/>
            <person name="Roscito J.G."/>
            <person name="Kirilenko B.M."/>
            <person name="Davalos L.M."/>
            <person name="Corthals A.P."/>
            <person name="Power M.L."/>
            <person name="Jones G."/>
            <person name="Ransome R.D."/>
            <person name="Dechmann D.K.N."/>
            <person name="Locatelli A.G."/>
            <person name="Puechmaille S.J."/>
            <person name="Fedrigo O."/>
            <person name="Jarvis E.D."/>
            <person name="Hiller M."/>
            <person name="Vernes S.C."/>
            <person name="Myers E.W."/>
            <person name="Teeling E.C."/>
        </authorList>
    </citation>
    <scope>NUCLEOTIDE SEQUENCE [LARGE SCALE GENOMIC DNA]</scope>
    <source>
        <strain evidence="2">MPipKuh1</strain>
        <tissue evidence="2">Flight muscle</tissue>
    </source>
</reference>
<evidence type="ECO:0000313" key="3">
    <source>
        <dbReference type="Proteomes" id="UP000558488"/>
    </source>
</evidence>
<feature type="region of interest" description="Disordered" evidence="1">
    <location>
        <begin position="1"/>
        <end position="53"/>
    </location>
</feature>
<dbReference type="Proteomes" id="UP000558488">
    <property type="component" value="Unassembled WGS sequence"/>
</dbReference>
<keyword evidence="3" id="KW-1185">Reference proteome</keyword>
<comment type="caution">
    <text evidence="2">The sequence shown here is derived from an EMBL/GenBank/DDBJ whole genome shotgun (WGS) entry which is preliminary data.</text>
</comment>
<name>A0A7J7R802_PIPKU</name>
<sequence length="295" mass="30075">MLTVVFLPSRGPRGDQCLPARPPVQCHAGTAPGGPAASSPQKSLAPARRAPGDAPRHCALVPLSCPRGSGGRGAGPGAAPAPSPEWVTVGEVAAGDPAECAPGSSCPSVTGPGCPCRWWAPAALCPLPRRQPPRLALPSSARSAPGGHKAPRPAPSRQPPRPMSPCYRLPVSCRSAGRRPLPAAVLAPRGLLVVGGGRGGAAARGRGSPARQSAVLRCRGCRLLLGPGPAPPLRVLLPVSTSRHVLKPKVTGMNAWLPPLAPLPGGPFTPTPRSPRRVRARRPSAPLLPGSRSPR</sequence>
<evidence type="ECO:0000313" key="2">
    <source>
        <dbReference type="EMBL" id="KAF6272232.1"/>
    </source>
</evidence>
<accession>A0A7J7R802</accession>
<feature type="compositionally biased region" description="Pro residues" evidence="1">
    <location>
        <begin position="152"/>
        <end position="163"/>
    </location>
</feature>
<dbReference type="EMBL" id="JACAGB010000091">
    <property type="protein sequence ID" value="KAF6272232.1"/>
    <property type="molecule type" value="Genomic_DNA"/>
</dbReference>